<organism evidence="9 10">
    <name type="scientific">Bifidobacterium callitrichidarum</name>
    <dbReference type="NCBI Taxonomy" id="2052941"/>
    <lineage>
        <taxon>Bacteria</taxon>
        <taxon>Bacillati</taxon>
        <taxon>Actinomycetota</taxon>
        <taxon>Actinomycetes</taxon>
        <taxon>Bifidobacteriales</taxon>
        <taxon>Bifidobacteriaceae</taxon>
        <taxon>Bifidobacterium</taxon>
    </lineage>
</organism>
<dbReference type="PROSITE" id="PS51459">
    <property type="entry name" value="FIDO"/>
    <property type="match status" value="1"/>
</dbReference>
<evidence type="ECO:0000256" key="4">
    <source>
        <dbReference type="ARBA" id="ARBA00022840"/>
    </source>
</evidence>
<evidence type="ECO:0000313" key="10">
    <source>
        <dbReference type="Proteomes" id="UP000245876"/>
    </source>
</evidence>
<keyword evidence="10" id="KW-1185">Reference proteome</keyword>
<comment type="caution">
    <text evidence="9">The sequence shown here is derived from an EMBL/GenBank/DDBJ whole genome shotgun (WGS) entry which is preliminary data.</text>
</comment>
<evidence type="ECO:0000256" key="2">
    <source>
        <dbReference type="ARBA" id="ARBA00022695"/>
    </source>
</evidence>
<name>A0A2U2N856_9BIFI</name>
<dbReference type="PANTHER" id="PTHR39560:SF1">
    <property type="entry name" value="PROTEIN ADENYLYLTRANSFERASE FIC-RELATED"/>
    <property type="match status" value="1"/>
</dbReference>
<keyword evidence="2" id="KW-0548">Nucleotidyltransferase</keyword>
<keyword evidence="3" id="KW-0547">Nucleotide-binding</keyword>
<dbReference type="GO" id="GO:0070733">
    <property type="term" value="F:AMPylase activity"/>
    <property type="evidence" value="ECO:0007669"/>
    <property type="project" value="UniProtKB-EC"/>
</dbReference>
<feature type="domain" description="Fido" evidence="8">
    <location>
        <begin position="54"/>
        <end position="198"/>
    </location>
</feature>
<proteinExistence type="predicted"/>
<evidence type="ECO:0000256" key="6">
    <source>
        <dbReference type="ARBA" id="ARBA00047939"/>
    </source>
</evidence>
<dbReference type="SUPFAM" id="SSF140931">
    <property type="entry name" value="Fic-like"/>
    <property type="match status" value="1"/>
</dbReference>
<dbReference type="GO" id="GO:0005524">
    <property type="term" value="F:ATP binding"/>
    <property type="evidence" value="ECO:0007669"/>
    <property type="project" value="UniProtKB-KW"/>
</dbReference>
<dbReference type="InterPro" id="IPR036597">
    <property type="entry name" value="Fido-like_dom_sf"/>
</dbReference>
<keyword evidence="1" id="KW-0808">Transferase</keyword>
<dbReference type="RefSeq" id="WP_109057225.1">
    <property type="nucleotide sequence ID" value="NZ_QFFM01000013.1"/>
</dbReference>
<accession>A0A2U2N856</accession>
<evidence type="ECO:0000259" key="8">
    <source>
        <dbReference type="PROSITE" id="PS51459"/>
    </source>
</evidence>
<dbReference type="AlphaFoldDB" id="A0A2U2N856"/>
<dbReference type="Pfam" id="PF02661">
    <property type="entry name" value="Fic"/>
    <property type="match status" value="1"/>
</dbReference>
<dbReference type="GO" id="GO:0051302">
    <property type="term" value="P:regulation of cell division"/>
    <property type="evidence" value="ECO:0007669"/>
    <property type="project" value="TreeGrafter"/>
</dbReference>
<evidence type="ECO:0000313" key="9">
    <source>
        <dbReference type="EMBL" id="PWG65346.1"/>
    </source>
</evidence>
<protein>
    <recommendedName>
        <fullName evidence="5">protein adenylyltransferase</fullName>
        <ecNumber evidence="5">2.7.7.108</ecNumber>
    </recommendedName>
</protein>
<gene>
    <name evidence="9" type="ORF">DF196_07450</name>
</gene>
<comment type="catalytic activity">
    <reaction evidence="6">
        <text>L-threonyl-[protein] + ATP = 3-O-(5'-adenylyl)-L-threonyl-[protein] + diphosphate</text>
        <dbReference type="Rhea" id="RHEA:54292"/>
        <dbReference type="Rhea" id="RHEA-COMP:11060"/>
        <dbReference type="Rhea" id="RHEA-COMP:13847"/>
        <dbReference type="ChEBI" id="CHEBI:30013"/>
        <dbReference type="ChEBI" id="CHEBI:30616"/>
        <dbReference type="ChEBI" id="CHEBI:33019"/>
        <dbReference type="ChEBI" id="CHEBI:138113"/>
        <dbReference type="EC" id="2.7.7.108"/>
    </reaction>
</comment>
<dbReference type="Gene3D" id="1.10.3290.10">
    <property type="entry name" value="Fido-like domain"/>
    <property type="match status" value="1"/>
</dbReference>
<reference evidence="9 10" key="1">
    <citation type="journal article" date="2018" name="Int. J. Syst. Evol. Microbiol.">
        <title>Bifidobacterium callitrichidarum sp. nov. from the faeces of the emperor tamarin (Saguinus imperator).</title>
        <authorList>
            <person name="Modesto M."/>
            <person name="Michelini S."/>
            <person name="Sansosti M.C."/>
            <person name="De Filippo C."/>
            <person name="Cavalieri D."/>
            <person name="Qvirist L."/>
            <person name="Andlid T."/>
            <person name="Spiezio C."/>
            <person name="Sandri C."/>
            <person name="Pascarelli S."/>
            <person name="Sgorbati B."/>
            <person name="Mattarelli P."/>
        </authorList>
    </citation>
    <scope>NUCLEOTIDE SEQUENCE [LARGE SCALE GENOMIC DNA]</scope>
    <source>
        <strain evidence="9 10">TRI 5</strain>
    </source>
</reference>
<comment type="catalytic activity">
    <reaction evidence="7">
        <text>L-tyrosyl-[protein] + ATP = O-(5'-adenylyl)-L-tyrosyl-[protein] + diphosphate</text>
        <dbReference type="Rhea" id="RHEA:54288"/>
        <dbReference type="Rhea" id="RHEA-COMP:10136"/>
        <dbReference type="Rhea" id="RHEA-COMP:13846"/>
        <dbReference type="ChEBI" id="CHEBI:30616"/>
        <dbReference type="ChEBI" id="CHEBI:33019"/>
        <dbReference type="ChEBI" id="CHEBI:46858"/>
        <dbReference type="ChEBI" id="CHEBI:83624"/>
        <dbReference type="EC" id="2.7.7.108"/>
    </reaction>
</comment>
<dbReference type="Proteomes" id="UP000245876">
    <property type="component" value="Unassembled WGS sequence"/>
</dbReference>
<dbReference type="EMBL" id="QFFM01000013">
    <property type="protein sequence ID" value="PWG65346.1"/>
    <property type="molecule type" value="Genomic_DNA"/>
</dbReference>
<sequence>MSDRFVDPYLDPASGVLRNLVGATTYDELQNAEGEFVALRMNEFFTRPVPHLSGTLDDYCMLHRMLFQDLYAWAGQIRTVEIRKNIEGAEFFLPSTNIAMGIGWAQNELKKDDMLANLAPQEFAKRLAYHYDNYNFVHPFREGNGRVQRLFWTLLCHDAGYDLDWRLVSGEENNEASRLAAENQDYEALETIFHRIATPCDSQAPINQESLASGHLRNNKQ</sequence>
<evidence type="ECO:0000256" key="5">
    <source>
        <dbReference type="ARBA" id="ARBA00034531"/>
    </source>
</evidence>
<evidence type="ECO:0000256" key="1">
    <source>
        <dbReference type="ARBA" id="ARBA00022679"/>
    </source>
</evidence>
<dbReference type="OrthoDB" id="9813719at2"/>
<evidence type="ECO:0000256" key="3">
    <source>
        <dbReference type="ARBA" id="ARBA00022741"/>
    </source>
</evidence>
<dbReference type="EC" id="2.7.7.108" evidence="5"/>
<dbReference type="InterPro" id="IPR003812">
    <property type="entry name" value="Fido"/>
</dbReference>
<evidence type="ECO:0000256" key="7">
    <source>
        <dbReference type="ARBA" id="ARBA00048696"/>
    </source>
</evidence>
<dbReference type="PANTHER" id="PTHR39560">
    <property type="entry name" value="PROTEIN ADENYLYLTRANSFERASE FIC-RELATED"/>
    <property type="match status" value="1"/>
</dbReference>
<keyword evidence="4" id="KW-0067">ATP-binding</keyword>